<name>A0A2W4WIN7_9CYAN</name>
<keyword evidence="11 12" id="KW-0804">Transcription</keyword>
<dbReference type="PIRSF" id="PIRSF002811">
    <property type="entry name" value="DnaG"/>
    <property type="match status" value="1"/>
</dbReference>
<dbReference type="FunFam" id="3.40.1360.10:FF:000002">
    <property type="entry name" value="DNA primase"/>
    <property type="match status" value="1"/>
</dbReference>
<accession>A0A2W4WIN7</accession>
<dbReference type="InterPro" id="IPR006171">
    <property type="entry name" value="TOPRIM_dom"/>
</dbReference>
<evidence type="ECO:0000256" key="11">
    <source>
        <dbReference type="ARBA" id="ARBA00023163"/>
    </source>
</evidence>
<comment type="similarity">
    <text evidence="12 13">Belongs to the DnaG primase family.</text>
</comment>
<dbReference type="GO" id="GO:0008270">
    <property type="term" value="F:zinc ion binding"/>
    <property type="evidence" value="ECO:0007669"/>
    <property type="project" value="UniProtKB-KW"/>
</dbReference>
<comment type="cofactor">
    <cofactor evidence="13 14">
        <name>Zn(2+)</name>
        <dbReference type="ChEBI" id="CHEBI:29105"/>
    </cofactor>
    <text evidence="13 14">Binds 1 zinc ion per monomer.</text>
</comment>
<keyword evidence="3 12" id="KW-0808">Transferase</keyword>
<dbReference type="EMBL" id="QBML01000010">
    <property type="protein sequence ID" value="PZO41759.1"/>
    <property type="molecule type" value="Genomic_DNA"/>
</dbReference>
<evidence type="ECO:0000256" key="2">
    <source>
        <dbReference type="ARBA" id="ARBA00022515"/>
    </source>
</evidence>
<evidence type="ECO:0000256" key="8">
    <source>
        <dbReference type="ARBA" id="ARBA00022833"/>
    </source>
</evidence>
<evidence type="ECO:0000256" key="9">
    <source>
        <dbReference type="ARBA" id="ARBA00022842"/>
    </source>
</evidence>
<keyword evidence="6 13" id="KW-0479">Metal-binding</keyword>
<comment type="caution">
    <text evidence="12">Lacks conserved residue(s) required for the propagation of feature annotation.</text>
</comment>
<dbReference type="CDD" id="cd03364">
    <property type="entry name" value="TOPRIM_DnaG_primases"/>
    <property type="match status" value="1"/>
</dbReference>
<dbReference type="PROSITE" id="PS50880">
    <property type="entry name" value="TOPRIM"/>
    <property type="match status" value="1"/>
</dbReference>
<proteinExistence type="inferred from homology"/>
<keyword evidence="1 12" id="KW-0240">DNA-directed RNA polymerase</keyword>
<evidence type="ECO:0000259" key="15">
    <source>
        <dbReference type="PROSITE" id="PS50880"/>
    </source>
</evidence>
<dbReference type="FunFam" id="3.90.980.10:FF:000001">
    <property type="entry name" value="DNA primase"/>
    <property type="match status" value="1"/>
</dbReference>
<comment type="catalytic activity">
    <reaction evidence="12">
        <text>ssDNA + n NTP = ssDNA/pppN(pN)n-1 hybrid + (n-1) diphosphate.</text>
        <dbReference type="EC" id="2.7.7.101"/>
    </reaction>
</comment>
<organism evidence="16 17">
    <name type="scientific">Pseudanabaena frigida</name>
    <dbReference type="NCBI Taxonomy" id="945775"/>
    <lineage>
        <taxon>Bacteria</taxon>
        <taxon>Bacillati</taxon>
        <taxon>Cyanobacteriota</taxon>
        <taxon>Cyanophyceae</taxon>
        <taxon>Pseudanabaenales</taxon>
        <taxon>Pseudanabaenaceae</taxon>
        <taxon>Pseudanabaena</taxon>
    </lineage>
</organism>
<dbReference type="Pfam" id="PF10410">
    <property type="entry name" value="DnaB_bind"/>
    <property type="match status" value="1"/>
</dbReference>
<dbReference type="InterPro" id="IPR037068">
    <property type="entry name" value="DNA_primase_core_N_sf"/>
</dbReference>
<keyword evidence="2 12" id="KW-0639">Primosome</keyword>
<dbReference type="Pfam" id="PF08275">
    <property type="entry name" value="DNAG_N"/>
    <property type="match status" value="1"/>
</dbReference>
<dbReference type="GO" id="GO:0003899">
    <property type="term" value="F:DNA-directed RNA polymerase activity"/>
    <property type="evidence" value="ECO:0007669"/>
    <property type="project" value="UniProtKB-UniRule"/>
</dbReference>
<feature type="domain" description="Toprim" evidence="15">
    <location>
        <begin position="267"/>
        <end position="350"/>
    </location>
</feature>
<keyword evidence="9" id="KW-0460">Magnesium</keyword>
<reference evidence="16 17" key="2">
    <citation type="submission" date="2018-06" db="EMBL/GenBank/DDBJ databases">
        <title>Metagenomic assembly of (sub)arctic Cyanobacteria and their associated microbiome from non-axenic cultures.</title>
        <authorList>
            <person name="Baurain D."/>
        </authorList>
    </citation>
    <scope>NUCLEOTIDE SEQUENCE [LARGE SCALE GENOMIC DNA]</scope>
    <source>
        <strain evidence="16">ULC066bin1</strain>
    </source>
</reference>
<dbReference type="GO" id="GO:0003677">
    <property type="term" value="F:DNA binding"/>
    <property type="evidence" value="ECO:0007669"/>
    <property type="project" value="UniProtKB-KW"/>
</dbReference>
<dbReference type="SMART" id="SM00400">
    <property type="entry name" value="ZnF_CHCC"/>
    <property type="match status" value="1"/>
</dbReference>
<evidence type="ECO:0000256" key="7">
    <source>
        <dbReference type="ARBA" id="ARBA00022771"/>
    </source>
</evidence>
<dbReference type="AlphaFoldDB" id="A0A2W4WIN7"/>
<dbReference type="EC" id="2.7.7.101" evidence="12"/>
<dbReference type="InterPro" id="IPR050219">
    <property type="entry name" value="DnaG_primase"/>
</dbReference>
<reference evidence="16 17" key="1">
    <citation type="submission" date="2018-04" db="EMBL/GenBank/DDBJ databases">
        <authorList>
            <person name="Go L.Y."/>
            <person name="Mitchell J.A."/>
        </authorList>
    </citation>
    <scope>NUCLEOTIDE SEQUENCE [LARGE SCALE GENOMIC DNA]</scope>
    <source>
        <strain evidence="16">ULC066bin1</strain>
    </source>
</reference>
<evidence type="ECO:0000256" key="5">
    <source>
        <dbReference type="ARBA" id="ARBA00022705"/>
    </source>
</evidence>
<dbReference type="SUPFAM" id="SSF57783">
    <property type="entry name" value="Zinc beta-ribbon"/>
    <property type="match status" value="1"/>
</dbReference>
<evidence type="ECO:0000313" key="17">
    <source>
        <dbReference type="Proteomes" id="UP000249467"/>
    </source>
</evidence>
<evidence type="ECO:0000256" key="6">
    <source>
        <dbReference type="ARBA" id="ARBA00022723"/>
    </source>
</evidence>
<evidence type="ECO:0000256" key="4">
    <source>
        <dbReference type="ARBA" id="ARBA00022695"/>
    </source>
</evidence>
<dbReference type="Gene3D" id="3.90.580.10">
    <property type="entry name" value="Zinc finger, CHC2-type domain"/>
    <property type="match status" value="1"/>
</dbReference>
<keyword evidence="5 12" id="KW-0235">DNA replication</keyword>
<evidence type="ECO:0000256" key="14">
    <source>
        <dbReference type="PIRSR" id="PIRSR002811-1"/>
    </source>
</evidence>
<dbReference type="InterPro" id="IPR002694">
    <property type="entry name" value="Znf_CHC2"/>
</dbReference>
<dbReference type="Gene3D" id="3.90.980.10">
    <property type="entry name" value="DNA primase, catalytic core, N-terminal domain"/>
    <property type="match status" value="1"/>
</dbReference>
<dbReference type="SMART" id="SM00493">
    <property type="entry name" value="TOPRIM"/>
    <property type="match status" value="1"/>
</dbReference>
<dbReference type="GO" id="GO:0006269">
    <property type="term" value="P:DNA replication, synthesis of primer"/>
    <property type="evidence" value="ECO:0007669"/>
    <property type="project" value="UniProtKB-UniRule"/>
</dbReference>
<evidence type="ECO:0000256" key="13">
    <source>
        <dbReference type="PIRNR" id="PIRNR002811"/>
    </source>
</evidence>
<evidence type="ECO:0000256" key="1">
    <source>
        <dbReference type="ARBA" id="ARBA00022478"/>
    </source>
</evidence>
<dbReference type="NCBIfam" id="TIGR01391">
    <property type="entry name" value="dnaG"/>
    <property type="match status" value="1"/>
</dbReference>
<comment type="subunit">
    <text evidence="12">Monomer. Interacts with DnaB.</text>
</comment>
<sequence length="654" mass="74171">MSAQFQIHKDTIDQVSQRADIVDIVSERVVLRKSGANFRGACPFHNGTNATALTVNPSRQMYHCFNCGAAGGAVKFLMEIDKRSFSDVVLDLAKRYNVPIQTVEPEKAKEIQRQISHRDRLYEVMALTTSFYQHALYAPQGREALAYLIEKRQMSKETIQKFQLGYAPAGWETLMGYLVRQKQIPVSLVEEAGLVVPRKTGNGFYDRFRDRLMIPIHDTRGRVIAFGGRSLGDEEPKYLNSPETELFSKGTVLFAMDKARDDISKSDQAIVVEGYFDAIALHQAGIGQAIATMGVALNADQMKQLLRYTETKNVILNFDADKAGIAAAEKAIAGFKELVFNGTVQLRVLTMPNGKDADEYLKQNSAVAYQDLLKNAPLFLDWQIDQILAGQDLNQADRFQKSSQAIAQLLNNLPVDSFFRTHYIHTSAQKLSQGNSYLALRLEQDLRRQLRNTRWNSNKPAPSIALTTNALHSAESQLLQIYLHFPQHRAYLYQEIAEEENIEFTQSNHRYLWQTILNLLQTNKTSLATEEPYPDHLVQQLQILCAEQEEVAQQLQHLLWLDENSRIGLLRPQIVVRTAIAKIQYIMCEKHEKDWLSKYQGTDVIANPEFGYECQTKIKEAKQRKAEISKQIGVNYLDLSGTGTSTSEKNVIEF</sequence>
<keyword evidence="10 12" id="KW-0238">DNA-binding</keyword>
<evidence type="ECO:0000256" key="10">
    <source>
        <dbReference type="ARBA" id="ARBA00023125"/>
    </source>
</evidence>
<gene>
    <name evidence="12" type="primary">dnaG</name>
    <name evidence="16" type="ORF">DCF19_09410</name>
</gene>
<keyword evidence="7 14" id="KW-0863">Zinc-finger</keyword>
<dbReference type="Gene3D" id="3.40.1360.10">
    <property type="match status" value="1"/>
</dbReference>
<dbReference type="PANTHER" id="PTHR30313:SF2">
    <property type="entry name" value="DNA PRIMASE"/>
    <property type="match status" value="1"/>
</dbReference>
<protein>
    <recommendedName>
        <fullName evidence="12 13">DNA primase</fullName>
        <ecNumber evidence="12">2.7.7.101</ecNumber>
    </recommendedName>
</protein>
<dbReference type="InterPro" id="IPR019475">
    <property type="entry name" value="DNA_primase_DnaB-bd"/>
</dbReference>
<keyword evidence="4 12" id="KW-0548">Nucleotidyltransferase</keyword>
<evidence type="ECO:0000256" key="12">
    <source>
        <dbReference type="HAMAP-Rule" id="MF_00974"/>
    </source>
</evidence>
<dbReference type="InterPro" id="IPR030846">
    <property type="entry name" value="DnaG_bac"/>
</dbReference>
<dbReference type="Pfam" id="PF13155">
    <property type="entry name" value="Toprim_2"/>
    <property type="match status" value="1"/>
</dbReference>
<dbReference type="InterPro" id="IPR013264">
    <property type="entry name" value="DNAG_N"/>
</dbReference>
<dbReference type="GO" id="GO:0000428">
    <property type="term" value="C:DNA-directed RNA polymerase complex"/>
    <property type="evidence" value="ECO:0007669"/>
    <property type="project" value="UniProtKB-KW"/>
</dbReference>
<evidence type="ECO:0000313" key="16">
    <source>
        <dbReference type="EMBL" id="PZO41759.1"/>
    </source>
</evidence>
<dbReference type="HAMAP" id="MF_00974">
    <property type="entry name" value="DNA_primase_DnaG"/>
    <property type="match status" value="1"/>
</dbReference>
<dbReference type="PANTHER" id="PTHR30313">
    <property type="entry name" value="DNA PRIMASE"/>
    <property type="match status" value="1"/>
</dbReference>
<dbReference type="FunFam" id="3.90.580.10:FF:000001">
    <property type="entry name" value="DNA primase"/>
    <property type="match status" value="1"/>
</dbReference>
<keyword evidence="8 13" id="KW-0862">Zinc</keyword>
<comment type="function">
    <text evidence="12 13">RNA polymerase that catalyzes the synthesis of short RNA molecules used as primers for DNA polymerase during DNA replication.</text>
</comment>
<dbReference type="InterPro" id="IPR006295">
    <property type="entry name" value="DNA_primase_DnaG"/>
</dbReference>
<evidence type="ECO:0000256" key="3">
    <source>
        <dbReference type="ARBA" id="ARBA00022679"/>
    </source>
</evidence>
<dbReference type="GO" id="GO:0005737">
    <property type="term" value="C:cytoplasm"/>
    <property type="evidence" value="ECO:0007669"/>
    <property type="project" value="TreeGrafter"/>
</dbReference>
<dbReference type="SUPFAM" id="SSF56731">
    <property type="entry name" value="DNA primase core"/>
    <property type="match status" value="1"/>
</dbReference>
<dbReference type="Proteomes" id="UP000249467">
    <property type="component" value="Unassembled WGS sequence"/>
</dbReference>
<comment type="caution">
    <text evidence="16">The sequence shown here is derived from an EMBL/GenBank/DDBJ whole genome shotgun (WGS) entry which is preliminary data.</text>
</comment>
<dbReference type="Pfam" id="PF01807">
    <property type="entry name" value="Zn_ribbon_DnaG"/>
    <property type="match status" value="1"/>
</dbReference>
<dbReference type="InterPro" id="IPR034151">
    <property type="entry name" value="TOPRIM_DnaG_bac"/>
</dbReference>
<dbReference type="InterPro" id="IPR036977">
    <property type="entry name" value="DNA_primase_Znf_CHC2"/>
</dbReference>
<feature type="zinc finger region" description="CHC2-type" evidence="14">
    <location>
        <begin position="42"/>
        <end position="67"/>
    </location>
</feature>
<dbReference type="GO" id="GO:1990077">
    <property type="term" value="C:primosome complex"/>
    <property type="evidence" value="ECO:0007669"/>
    <property type="project" value="UniProtKB-KW"/>
</dbReference>